<evidence type="ECO:0000256" key="6">
    <source>
        <dbReference type="ARBA" id="ARBA00022692"/>
    </source>
</evidence>
<dbReference type="InterPro" id="IPR018495">
    <property type="entry name" value="Succ_DH_cyt_bsu_CS"/>
</dbReference>
<dbReference type="GO" id="GO:0009055">
    <property type="term" value="F:electron transfer activity"/>
    <property type="evidence" value="ECO:0007669"/>
    <property type="project" value="InterPro"/>
</dbReference>
<evidence type="ECO:0000256" key="12">
    <source>
        <dbReference type="PIRSR" id="PIRSR000178-1"/>
    </source>
</evidence>
<feature type="transmembrane region" description="Helical" evidence="13">
    <location>
        <begin position="104"/>
        <end position="125"/>
    </location>
</feature>
<dbReference type="EMBL" id="CP009440">
    <property type="protein sequence ID" value="AJI52965.1"/>
    <property type="molecule type" value="Genomic_DNA"/>
</dbReference>
<dbReference type="GO" id="GO:0046872">
    <property type="term" value="F:metal ion binding"/>
    <property type="evidence" value="ECO:0007669"/>
    <property type="project" value="UniProtKB-KW"/>
</dbReference>
<dbReference type="RefSeq" id="WP_044526933.1">
    <property type="nucleotide sequence ID" value="NZ_CP009440.1"/>
</dbReference>
<evidence type="ECO:0000256" key="13">
    <source>
        <dbReference type="SAM" id="Phobius"/>
    </source>
</evidence>
<keyword evidence="5 12" id="KW-0349">Heme</keyword>
<dbReference type="PIRSF" id="PIRSF000178">
    <property type="entry name" value="SDH_cyt_b560"/>
    <property type="match status" value="1"/>
</dbReference>
<dbReference type="PANTHER" id="PTHR10978:SF5">
    <property type="entry name" value="SUCCINATE DEHYDROGENASE CYTOCHROME B560 SUBUNIT, MITOCHONDRIAL"/>
    <property type="match status" value="1"/>
</dbReference>
<dbReference type="NCBIfam" id="TIGR02970">
    <property type="entry name" value="succ_dehyd_cytB"/>
    <property type="match status" value="1"/>
</dbReference>
<dbReference type="AlphaFoldDB" id="A0A0B6CVY0"/>
<organism evidence="14 15">
    <name type="scientific">Francisella philomiragia</name>
    <dbReference type="NCBI Taxonomy" id="28110"/>
    <lineage>
        <taxon>Bacteria</taxon>
        <taxon>Pseudomonadati</taxon>
        <taxon>Pseudomonadota</taxon>
        <taxon>Gammaproteobacteria</taxon>
        <taxon>Thiotrichales</taxon>
        <taxon>Francisellaceae</taxon>
        <taxon>Francisella</taxon>
    </lineage>
</organism>
<evidence type="ECO:0000313" key="14">
    <source>
        <dbReference type="EMBL" id="AJI52965.1"/>
    </source>
</evidence>
<evidence type="ECO:0000256" key="3">
    <source>
        <dbReference type="ARBA" id="ARBA00007244"/>
    </source>
</evidence>
<dbReference type="PANTHER" id="PTHR10978">
    <property type="entry name" value="SUCCINATE DEHYDROGENASE CYTOCHROME B560 SUBUNIT"/>
    <property type="match status" value="1"/>
</dbReference>
<dbReference type="InterPro" id="IPR014314">
    <property type="entry name" value="Succ_DH_cytb556"/>
</dbReference>
<dbReference type="Gene3D" id="1.20.1300.10">
    <property type="entry name" value="Fumarate reductase/succinate dehydrogenase, transmembrane subunit"/>
    <property type="match status" value="1"/>
</dbReference>
<proteinExistence type="inferred from homology"/>
<evidence type="ECO:0000256" key="7">
    <source>
        <dbReference type="ARBA" id="ARBA00022723"/>
    </source>
</evidence>
<keyword evidence="7 12" id="KW-0479">Metal-binding</keyword>
<dbReference type="InterPro" id="IPR034804">
    <property type="entry name" value="SQR/QFR_C/D"/>
</dbReference>
<comment type="subcellular location">
    <subcellularLocation>
        <location evidence="2">Membrane</location>
        <topology evidence="2">Multi-pass membrane protein</topology>
    </subcellularLocation>
</comment>
<gene>
    <name evidence="14" type="primary">sdhC</name>
    <name evidence="14" type="ORF">LA55_1912</name>
</gene>
<keyword evidence="8 13" id="KW-1133">Transmembrane helix</keyword>
<dbReference type="PROSITE" id="PS01001">
    <property type="entry name" value="SDH_CYT_2"/>
    <property type="match status" value="1"/>
</dbReference>
<comment type="subunit">
    <text evidence="11">Part of an enzyme complex containing four subunits: a flavoprotein, an iron-sulfur protein, plus two membrane-anchoring proteins, SdhC and SdhD. The complex can form homotrimers.</text>
</comment>
<protein>
    <recommendedName>
        <fullName evidence="4">Succinate dehydrogenase cytochrome b556 subunit</fullName>
    </recommendedName>
</protein>
<sequence>MKKITNVDLMSIKSYKFPITAISSILHRISGVVLIFAIPLAVVGMNYTLAGPDGYQQTVAFLTKSWCSIFFWLFLSSITYHVYAGVRHMIMDMGFGESMKAAKITSLLVIILGVLSAILWGCYLWL</sequence>
<dbReference type="Pfam" id="PF01127">
    <property type="entry name" value="Sdh_cyt"/>
    <property type="match status" value="1"/>
</dbReference>
<evidence type="ECO:0000313" key="15">
    <source>
        <dbReference type="Proteomes" id="UP000031830"/>
    </source>
</evidence>
<dbReference type="SUPFAM" id="SSF81343">
    <property type="entry name" value="Fumarate reductase respiratory complex transmembrane subunits"/>
    <property type="match status" value="1"/>
</dbReference>
<comment type="cofactor">
    <cofactor evidence="12">
        <name>heme</name>
        <dbReference type="ChEBI" id="CHEBI:30413"/>
    </cofactor>
    <text evidence="12">The heme is bound between the two transmembrane subunits.</text>
</comment>
<dbReference type="GO" id="GO:0006099">
    <property type="term" value="P:tricarboxylic acid cycle"/>
    <property type="evidence" value="ECO:0007669"/>
    <property type="project" value="InterPro"/>
</dbReference>
<accession>A0A0B6CVY0</accession>
<feature type="binding site" description="axial binding residue" evidence="12">
    <location>
        <position position="81"/>
    </location>
    <ligand>
        <name>heme</name>
        <dbReference type="ChEBI" id="CHEBI:30413"/>
        <note>ligand shared with second transmembrane subunit</note>
    </ligand>
    <ligandPart>
        <name>Fe</name>
        <dbReference type="ChEBI" id="CHEBI:18248"/>
    </ligandPart>
</feature>
<evidence type="ECO:0000256" key="11">
    <source>
        <dbReference type="ARBA" id="ARBA00025912"/>
    </source>
</evidence>
<keyword evidence="10 13" id="KW-0472">Membrane</keyword>
<evidence type="ECO:0000256" key="10">
    <source>
        <dbReference type="ARBA" id="ARBA00023136"/>
    </source>
</evidence>
<feature type="transmembrane region" description="Helical" evidence="13">
    <location>
        <begin position="63"/>
        <end position="83"/>
    </location>
</feature>
<dbReference type="GO" id="GO:0005886">
    <property type="term" value="C:plasma membrane"/>
    <property type="evidence" value="ECO:0007669"/>
    <property type="project" value="TreeGrafter"/>
</dbReference>
<keyword evidence="9 12" id="KW-0408">Iron</keyword>
<evidence type="ECO:0000256" key="5">
    <source>
        <dbReference type="ARBA" id="ARBA00022617"/>
    </source>
</evidence>
<comment type="function">
    <text evidence="1">Membrane-anchoring subunit of succinate dehydrogenase (SDH).</text>
</comment>
<name>A0A0B6CVY0_9GAMM</name>
<evidence type="ECO:0000256" key="4">
    <source>
        <dbReference type="ARBA" id="ARBA00020076"/>
    </source>
</evidence>
<evidence type="ECO:0000256" key="1">
    <source>
        <dbReference type="ARBA" id="ARBA00004050"/>
    </source>
</evidence>
<comment type="similarity">
    <text evidence="3">Belongs to the cytochrome b560 family.</text>
</comment>
<evidence type="ECO:0000256" key="8">
    <source>
        <dbReference type="ARBA" id="ARBA00022989"/>
    </source>
</evidence>
<dbReference type="OrthoDB" id="9799441at2"/>
<dbReference type="InterPro" id="IPR000701">
    <property type="entry name" value="SuccDH_FuR_B_TM-su"/>
</dbReference>
<dbReference type="Proteomes" id="UP000031830">
    <property type="component" value="Chromosome"/>
</dbReference>
<dbReference type="KEGG" id="fpz:LA55_1912"/>
<keyword evidence="6 13" id="KW-0812">Transmembrane</keyword>
<reference evidence="14 15" key="1">
    <citation type="journal article" date="2015" name="Genome Announc.">
        <title>Genome sequencing of 18 francisella strains to aid in assay development and testing.</title>
        <authorList>
            <person name="Johnson S.L."/>
            <person name="Daligault H.E."/>
            <person name="Davenport K.W."/>
            <person name="Coyne S.R."/>
            <person name="Frey K.G."/>
            <person name="Koroleva G.I."/>
            <person name="Broomall S.M."/>
            <person name="Bishop-Lilly K.A."/>
            <person name="Bruce D.C."/>
            <person name="Chertkov O."/>
            <person name="Freitas T."/>
            <person name="Jaissle J."/>
            <person name="Ladner J.T."/>
            <person name="Rosenzweig C.N."/>
            <person name="Gibbons H.S."/>
            <person name="Palacios G.F."/>
            <person name="Redden C.L."/>
            <person name="Xu Y."/>
            <person name="Minogue T.D."/>
            <person name="Chain P.S."/>
        </authorList>
    </citation>
    <scope>NUCLEOTIDE SEQUENCE [LARGE SCALE GENOMIC DNA]</scope>
    <source>
        <strain evidence="14 15">GA01-2794</strain>
    </source>
</reference>
<evidence type="ECO:0000256" key="9">
    <source>
        <dbReference type="ARBA" id="ARBA00023004"/>
    </source>
</evidence>
<feature type="transmembrane region" description="Helical" evidence="13">
    <location>
        <begin position="21"/>
        <end position="43"/>
    </location>
</feature>
<evidence type="ECO:0000256" key="2">
    <source>
        <dbReference type="ARBA" id="ARBA00004141"/>
    </source>
</evidence>
<dbReference type="STRING" id="28110.KU46_357"/>
<dbReference type="CDD" id="cd03499">
    <property type="entry name" value="SQR_TypeC_SdhC"/>
    <property type="match status" value="1"/>
</dbReference>